<proteinExistence type="predicted"/>
<keyword evidence="3" id="KW-1185">Reference proteome</keyword>
<dbReference type="EMBL" id="ML978076">
    <property type="protein sequence ID" value="KAF2010434.1"/>
    <property type="molecule type" value="Genomic_DNA"/>
</dbReference>
<reference evidence="2" key="1">
    <citation type="journal article" date="2020" name="Stud. Mycol.">
        <title>101 Dothideomycetes genomes: a test case for predicting lifestyles and emergence of pathogens.</title>
        <authorList>
            <person name="Haridas S."/>
            <person name="Albert R."/>
            <person name="Binder M."/>
            <person name="Bloem J."/>
            <person name="Labutti K."/>
            <person name="Salamov A."/>
            <person name="Andreopoulos B."/>
            <person name="Baker S."/>
            <person name="Barry K."/>
            <person name="Bills G."/>
            <person name="Bluhm B."/>
            <person name="Cannon C."/>
            <person name="Castanera R."/>
            <person name="Culley D."/>
            <person name="Daum C."/>
            <person name="Ezra D."/>
            <person name="Gonzalez J."/>
            <person name="Henrissat B."/>
            <person name="Kuo A."/>
            <person name="Liang C."/>
            <person name="Lipzen A."/>
            <person name="Lutzoni F."/>
            <person name="Magnuson J."/>
            <person name="Mondo S."/>
            <person name="Nolan M."/>
            <person name="Ohm R."/>
            <person name="Pangilinan J."/>
            <person name="Park H.-J."/>
            <person name="Ramirez L."/>
            <person name="Alfaro M."/>
            <person name="Sun H."/>
            <person name="Tritt A."/>
            <person name="Yoshinaga Y."/>
            <person name="Zwiers L.-H."/>
            <person name="Turgeon B."/>
            <person name="Goodwin S."/>
            <person name="Spatafora J."/>
            <person name="Crous P."/>
            <person name="Grigoriev I."/>
        </authorList>
    </citation>
    <scope>NUCLEOTIDE SEQUENCE</scope>
    <source>
        <strain evidence="2">CBS 175.79</strain>
    </source>
</reference>
<protein>
    <recommendedName>
        <fullName evidence="1">F-box domain-containing protein</fullName>
    </recommendedName>
</protein>
<feature type="domain" description="F-box" evidence="1">
    <location>
        <begin position="5"/>
        <end position="57"/>
    </location>
</feature>
<name>A0A6A5XCD3_9PLEO</name>
<dbReference type="InterPro" id="IPR036047">
    <property type="entry name" value="F-box-like_dom_sf"/>
</dbReference>
<evidence type="ECO:0000313" key="2">
    <source>
        <dbReference type="EMBL" id="KAF2010434.1"/>
    </source>
</evidence>
<dbReference type="PROSITE" id="PS50181">
    <property type="entry name" value="FBOX"/>
    <property type="match status" value="1"/>
</dbReference>
<accession>A0A6A5XCD3</accession>
<dbReference type="SUPFAM" id="SSF81383">
    <property type="entry name" value="F-box domain"/>
    <property type="match status" value="1"/>
</dbReference>
<organism evidence="2 3">
    <name type="scientific">Aaosphaeria arxii CBS 175.79</name>
    <dbReference type="NCBI Taxonomy" id="1450172"/>
    <lineage>
        <taxon>Eukaryota</taxon>
        <taxon>Fungi</taxon>
        <taxon>Dikarya</taxon>
        <taxon>Ascomycota</taxon>
        <taxon>Pezizomycotina</taxon>
        <taxon>Dothideomycetes</taxon>
        <taxon>Pleosporomycetidae</taxon>
        <taxon>Pleosporales</taxon>
        <taxon>Pleosporales incertae sedis</taxon>
        <taxon>Aaosphaeria</taxon>
    </lineage>
</organism>
<evidence type="ECO:0000313" key="3">
    <source>
        <dbReference type="Proteomes" id="UP000799778"/>
    </source>
</evidence>
<gene>
    <name evidence="2" type="ORF">BU24DRAFT_472619</name>
</gene>
<sequence length="517" mass="59971">MARVPPSLTSIPHEILDHVVSFLTTQDTAHLARTTRYLKVKLELSLYRNINIVWPLYGDGCRKIDRDPLPPLRSLLQRLLEAPRLVEVVQSINIRTTKIEGHPEAYFMPNSIIRRRSRPRTEVTTLHKNAIRAAGLRDPVKWVVELNTNNFDAYLALILSLCRNIQSIEIGTGLLWNNRLLPEMFESMVAMHTANGDANYQLFPQLQFLDLGETSRRICWEEGSPYFSEPGLYQRYPKIDWYLSLLRAKRLVHIRLALCWSFIKTSDPRLVKNQHLTYVKSLCLVLGPYSPGNLKWLLARVPSLKKLEYDQAALSTMKESLNRYDTIQDNLLVVKDSLEHLRLTVCSWYHPTLPPVAHPPASFSSLSHTPLNFKPLCHLRTLHISLASLSGIPLSIFIYENLSERDFIVLNRQIFDPTFWHCLPESLEHLVLFERNWYKSFREEHWSMGEFLLMTLTVILLNQDWRAVTPHLQRIDVDASANKNIFLPEEERDFVLVCEDQGLACNFIDSSVQWDKL</sequence>
<evidence type="ECO:0000259" key="1">
    <source>
        <dbReference type="PROSITE" id="PS50181"/>
    </source>
</evidence>
<dbReference type="AlphaFoldDB" id="A0A6A5XCD3"/>
<dbReference type="GeneID" id="54290142"/>
<dbReference type="InterPro" id="IPR001810">
    <property type="entry name" value="F-box_dom"/>
</dbReference>
<dbReference type="Proteomes" id="UP000799778">
    <property type="component" value="Unassembled WGS sequence"/>
</dbReference>
<dbReference type="RefSeq" id="XP_033378773.1">
    <property type="nucleotide sequence ID" value="XM_033532745.1"/>
</dbReference>